<evidence type="ECO:0008006" key="8">
    <source>
        <dbReference type="Google" id="ProtNLM"/>
    </source>
</evidence>
<dbReference type="InterPro" id="IPR017261">
    <property type="entry name" value="DNA_mismatch_repair_MutS/MSH"/>
</dbReference>
<feature type="domain" description="DNA mismatch repair proteins mutS family" evidence="6">
    <location>
        <begin position="697"/>
        <end position="885"/>
    </location>
</feature>
<dbReference type="SUPFAM" id="SSF48334">
    <property type="entry name" value="DNA repair protein MutS, domain III"/>
    <property type="match status" value="1"/>
</dbReference>
<dbReference type="InterPro" id="IPR000432">
    <property type="entry name" value="DNA_mismatch_repair_MutS_C"/>
</dbReference>
<dbReference type="EMBL" id="MN739708">
    <property type="protein sequence ID" value="QHT22210.1"/>
    <property type="molecule type" value="Genomic_DNA"/>
</dbReference>
<dbReference type="SUPFAM" id="SSF52540">
    <property type="entry name" value="P-loop containing nucleoside triphosphate hydrolases"/>
    <property type="match status" value="1"/>
</dbReference>
<evidence type="ECO:0000256" key="2">
    <source>
        <dbReference type="ARBA" id="ARBA00022763"/>
    </source>
</evidence>
<dbReference type="InterPro" id="IPR007696">
    <property type="entry name" value="DNA_mismatch_repair_MutS_core"/>
</dbReference>
<dbReference type="GO" id="GO:0006298">
    <property type="term" value="P:mismatch repair"/>
    <property type="evidence" value="ECO:0007669"/>
    <property type="project" value="InterPro"/>
</dbReference>
<dbReference type="GO" id="GO:0005634">
    <property type="term" value="C:nucleus"/>
    <property type="evidence" value="ECO:0007669"/>
    <property type="project" value="TreeGrafter"/>
</dbReference>
<sequence length="990" mass="112674">MSVKVMDEYFTYYKRYIKEYGDKTCVLMQIGSFYEINMIKNDNEHTGNLDKIAKLLNIQVTKKNKNIERVDASNPFMGGFPKPAITKFLPILLEKGYTVVLVDQVEESGSKMNRKVSAIYSPSIQPIHNDNDIYNDKIYTSVVIEFIDEHTIGYSICNINMTTNKIDVLENYTKADKRKDTKSVIEGVLDDVYTNILKYSSKEVSVYIKGNGNDAGWAIENLDRNYIINYLNLYDSCFHLHSSINREKSCIEYQNAFLKKVYKDVEFGLLDPIVYFDLSLYPLAVINIVLCLEFIGKHDHTYIKGISPPEIVQLDSEFLSLELNTLNQLNILPSKGSRNKCLLDIIDKTSTSLGGRALKASICQPYNNSKDIVKRYKLSEAVDSIDKKFTKELYNILGRISDIEKLHRKLSLGALHPYELVALHESYTCIKEIHDVLSTQKESAISQFIETLDIKLVANCCNDILKTFNMNELSKANLNDSPQLVTNFFVTGSEVSGLEKITKLQNDIQEIQHEIEGIRGQLESLIMPTSQSDTNASKQTWVKLVYSDCDGYHFTCTKIRANLLKKALGSGCEFDLKNGSSSCKIFSQKLTKLSQDLKSYKESYGNVIKDMYLEWLLYFYNRYKNMHKSMHDFIVEIDIVSSNIKCKYAYDYTLPRIESFADEESYFKIKSIRHAIIERLDTKTKYVSNDITLNSDNTGIVLYAINSCGKSSLLRSIGICIVMAQCGLYVPCEEMVYYPFKTILTQVDMNDNLWKGQSSFVNEMIGLKRISKVADKNTLVLSDELTKGTEVVSATAIFTASILELARKKCKFIYTTHLQDVAKLDCVKDCKNISIKHLSVEVIGDDIIFSRKLSPGPSSELYGLEIAKAVGLGEEFINFAFNVRDDLTKRKVDLLSTKRSRYNSKKIVDSCEICNYSPTGKDALPLDVHHIEFQCNANEHNYINGVHKHNKNNLVVLCKNCHIKVHQGQIVVNGYQQTLKGVVLNYNIVY</sequence>
<dbReference type="SUPFAM" id="SSF55271">
    <property type="entry name" value="DNA repair protein MutS, domain I"/>
    <property type="match status" value="1"/>
</dbReference>
<evidence type="ECO:0000256" key="3">
    <source>
        <dbReference type="ARBA" id="ARBA00022840"/>
    </source>
</evidence>
<dbReference type="Pfam" id="PF01624">
    <property type="entry name" value="MutS_I"/>
    <property type="match status" value="1"/>
</dbReference>
<dbReference type="InterPro" id="IPR016151">
    <property type="entry name" value="DNA_mismatch_repair_MutS_N"/>
</dbReference>
<dbReference type="GO" id="GO:0005739">
    <property type="term" value="C:mitochondrion"/>
    <property type="evidence" value="ECO:0007669"/>
    <property type="project" value="TreeGrafter"/>
</dbReference>
<dbReference type="GO" id="GO:0005524">
    <property type="term" value="F:ATP binding"/>
    <property type="evidence" value="ECO:0007669"/>
    <property type="project" value="UniProtKB-KW"/>
</dbReference>
<dbReference type="PIRSF" id="PIRSF037677">
    <property type="entry name" value="DNA_mis_repair_Msh6"/>
    <property type="match status" value="1"/>
</dbReference>
<dbReference type="Pfam" id="PF05192">
    <property type="entry name" value="MutS_III"/>
    <property type="match status" value="1"/>
</dbReference>
<keyword evidence="2" id="KW-0227">DNA damage</keyword>
<dbReference type="Gene3D" id="1.10.1420.10">
    <property type="match status" value="2"/>
</dbReference>
<keyword evidence="4" id="KW-0238">DNA-binding</keyword>
<evidence type="ECO:0000313" key="7">
    <source>
        <dbReference type="EMBL" id="QHT22210.1"/>
    </source>
</evidence>
<dbReference type="InterPro" id="IPR036187">
    <property type="entry name" value="DNA_mismatch_repair_MutS_sf"/>
</dbReference>
<dbReference type="SMART" id="SM00534">
    <property type="entry name" value="MUTSac"/>
    <property type="match status" value="1"/>
</dbReference>
<evidence type="ECO:0000259" key="5">
    <source>
        <dbReference type="SMART" id="SM00533"/>
    </source>
</evidence>
<keyword evidence="1" id="KW-0547">Nucleotide-binding</keyword>
<evidence type="ECO:0000256" key="4">
    <source>
        <dbReference type="ARBA" id="ARBA00023125"/>
    </source>
</evidence>
<dbReference type="CDD" id="cd00085">
    <property type="entry name" value="HNHc"/>
    <property type="match status" value="1"/>
</dbReference>
<dbReference type="Gene3D" id="3.40.1170.10">
    <property type="entry name" value="DNA repair protein MutS, domain I"/>
    <property type="match status" value="1"/>
</dbReference>
<dbReference type="Gene3D" id="3.40.50.300">
    <property type="entry name" value="P-loop containing nucleotide triphosphate hydrolases"/>
    <property type="match status" value="1"/>
</dbReference>
<dbReference type="SMART" id="SM00533">
    <property type="entry name" value="MUTSd"/>
    <property type="match status" value="1"/>
</dbReference>
<evidence type="ECO:0000259" key="6">
    <source>
        <dbReference type="SMART" id="SM00534"/>
    </source>
</evidence>
<dbReference type="InterPro" id="IPR007695">
    <property type="entry name" value="DNA_mismatch_repair_MutS-lik_N"/>
</dbReference>
<dbReference type="PANTHER" id="PTHR11361:SF82">
    <property type="entry name" value="DNA MISMATCH REPAIR PROTEIN MSH1, MITOCHONDRIAL"/>
    <property type="match status" value="1"/>
</dbReference>
<protein>
    <recommendedName>
        <fullName evidence="8">DNA mismatch repair proteins mutS family domain-containing protein</fullName>
    </recommendedName>
</protein>
<feature type="domain" description="DNA mismatch repair protein MutS core" evidence="5">
    <location>
        <begin position="337"/>
        <end position="680"/>
    </location>
</feature>
<dbReference type="GO" id="GO:0140664">
    <property type="term" value="F:ATP-dependent DNA damage sensor activity"/>
    <property type="evidence" value="ECO:0007669"/>
    <property type="project" value="InterPro"/>
</dbReference>
<dbReference type="GO" id="GO:0030983">
    <property type="term" value="F:mismatched DNA binding"/>
    <property type="evidence" value="ECO:0007669"/>
    <property type="project" value="InterPro"/>
</dbReference>
<dbReference type="GO" id="GO:0043504">
    <property type="term" value="P:mitochondrial DNA repair"/>
    <property type="evidence" value="ECO:0007669"/>
    <property type="project" value="TreeGrafter"/>
</dbReference>
<dbReference type="AlphaFoldDB" id="A0A6C0E0T7"/>
<name>A0A6C0E0T7_9ZZZZ</name>
<dbReference type="InterPro" id="IPR003615">
    <property type="entry name" value="HNH_nuc"/>
</dbReference>
<reference evidence="7" key="1">
    <citation type="journal article" date="2020" name="Nature">
        <title>Giant virus diversity and host interactions through global metagenomics.</title>
        <authorList>
            <person name="Schulz F."/>
            <person name="Roux S."/>
            <person name="Paez-Espino D."/>
            <person name="Jungbluth S."/>
            <person name="Walsh D.A."/>
            <person name="Denef V.J."/>
            <person name="McMahon K.D."/>
            <person name="Konstantinidis K.T."/>
            <person name="Eloe-Fadrosh E.A."/>
            <person name="Kyrpides N.C."/>
            <person name="Woyke T."/>
        </authorList>
    </citation>
    <scope>NUCLEOTIDE SEQUENCE</scope>
    <source>
        <strain evidence="7">GVMAG-M-3300023179-107</strain>
    </source>
</reference>
<keyword evidence="3" id="KW-0067">ATP-binding</keyword>
<dbReference type="PANTHER" id="PTHR11361">
    <property type="entry name" value="DNA MISMATCH REPAIR PROTEIN MUTS FAMILY MEMBER"/>
    <property type="match status" value="1"/>
</dbReference>
<accession>A0A6C0E0T7</accession>
<evidence type="ECO:0000256" key="1">
    <source>
        <dbReference type="ARBA" id="ARBA00022741"/>
    </source>
</evidence>
<organism evidence="7">
    <name type="scientific">viral metagenome</name>
    <dbReference type="NCBI Taxonomy" id="1070528"/>
    <lineage>
        <taxon>unclassified sequences</taxon>
        <taxon>metagenomes</taxon>
        <taxon>organismal metagenomes</taxon>
    </lineage>
</organism>
<dbReference type="Pfam" id="PF00488">
    <property type="entry name" value="MutS_V"/>
    <property type="match status" value="1"/>
</dbReference>
<proteinExistence type="predicted"/>
<dbReference type="InterPro" id="IPR027417">
    <property type="entry name" value="P-loop_NTPase"/>
</dbReference>
<dbReference type="InterPro" id="IPR045076">
    <property type="entry name" value="MutS"/>
</dbReference>